<gene>
    <name evidence="3" type="ORF">NCTC10926_02574</name>
</gene>
<dbReference type="Pfam" id="PF03235">
    <property type="entry name" value="GmrSD_N"/>
    <property type="match status" value="1"/>
</dbReference>
<name>A0A380Z717_AVIPA</name>
<dbReference type="AlphaFoldDB" id="A0A380Z717"/>
<accession>A0A380Z717</accession>
<evidence type="ECO:0000313" key="3">
    <source>
        <dbReference type="EMBL" id="SUV40530.1"/>
    </source>
</evidence>
<evidence type="ECO:0000313" key="4">
    <source>
        <dbReference type="Proteomes" id="UP000254620"/>
    </source>
</evidence>
<proteinExistence type="predicted"/>
<evidence type="ECO:0000259" key="2">
    <source>
        <dbReference type="Pfam" id="PF07510"/>
    </source>
</evidence>
<feature type="domain" description="GmrSD restriction endonucleases C-terminal" evidence="2">
    <location>
        <begin position="424"/>
        <end position="567"/>
    </location>
</feature>
<dbReference type="PANTHER" id="PTHR35149">
    <property type="entry name" value="SLL5132 PROTEIN"/>
    <property type="match status" value="1"/>
</dbReference>
<dbReference type="Pfam" id="PF07510">
    <property type="entry name" value="GmrSD_C"/>
    <property type="match status" value="1"/>
</dbReference>
<dbReference type="EMBL" id="UFSW01000002">
    <property type="protein sequence ID" value="SUV40530.1"/>
    <property type="molecule type" value="Genomic_DNA"/>
</dbReference>
<reference evidence="3 4" key="1">
    <citation type="submission" date="2018-06" db="EMBL/GenBank/DDBJ databases">
        <authorList>
            <consortium name="Pathogen Informatics"/>
            <person name="Doyle S."/>
        </authorList>
    </citation>
    <scope>NUCLEOTIDE SEQUENCE [LARGE SCALE GENOMIC DNA]</scope>
    <source>
        <strain evidence="3 4">NCTC10926</strain>
    </source>
</reference>
<evidence type="ECO:0000259" key="1">
    <source>
        <dbReference type="Pfam" id="PF03235"/>
    </source>
</evidence>
<organism evidence="3 4">
    <name type="scientific">Avibacterium paragallinarum</name>
    <name type="common">Haemophilus gallinarum</name>
    <dbReference type="NCBI Taxonomy" id="728"/>
    <lineage>
        <taxon>Bacteria</taxon>
        <taxon>Pseudomonadati</taxon>
        <taxon>Pseudomonadota</taxon>
        <taxon>Gammaproteobacteria</taxon>
        <taxon>Pasteurellales</taxon>
        <taxon>Pasteurellaceae</taxon>
        <taxon>Avibacterium</taxon>
    </lineage>
</organism>
<dbReference type="PANTHER" id="PTHR35149:SF2">
    <property type="entry name" value="DUF262 DOMAIN-CONTAINING PROTEIN"/>
    <property type="match status" value="1"/>
</dbReference>
<dbReference type="InterPro" id="IPR011089">
    <property type="entry name" value="GmrSD_C"/>
</dbReference>
<dbReference type="InterPro" id="IPR004919">
    <property type="entry name" value="GmrSD_N"/>
</dbReference>
<sequence>MIHSANQITISALLSKDSGGDTFQYVIPPYQRGYAWNKNQWDNLFDDLSENDNGYFLGSLIYILGEENKATVIDGQQRLTTLNLLLLAIYEKLIPLRSNPIITENDDYLEKVVATKKYFLYGENIRFIPSIQNNNKTDFEYLIRKIVKKDESNQPANFGNRRIAKAFKHFSERIDTIIKKDDIKALFDFLDKVTSACVVRIDTKDETSAFVLFESINNRGVPLTPMDLIKNTMISSINNKTAEETNLEWQKVVNNLSDYDVQVRYLRHFYQAFRPIGLIFSPDKGKEKITKNDLIRTYTEVIKDNAENVLAELIKKSFIYKFLSYPENIQEKDELWSKYKNKLFDLKKLGIAPAYTLLLFLFEKYSQQNFANLLDYIEKWFMIRHLTDSPATNRLDEIFIRATETQHNKYNEKSLFDELQKELPSQERIKEALLSKSLYEDNPALIRYILIYLEQQNRTAENKVDFWAVNQKGKAIWSLEHIYPQNPKEGEWNEDCKYGLHSLGNLTLSAYNSNLSNKSFDKKAEDKDKKDNIIGFKSGNVKINDYLRNKDKWCLEYIEERGNQLREIFLEYINSVYL</sequence>
<dbReference type="Proteomes" id="UP000254620">
    <property type="component" value="Unassembled WGS sequence"/>
</dbReference>
<dbReference type="RefSeq" id="WP_115615813.1">
    <property type="nucleotide sequence ID" value="NZ_RQXQ01000001.1"/>
</dbReference>
<protein>
    <submittedName>
        <fullName evidence="3">Uncharacterized conserved protein</fullName>
    </submittedName>
</protein>
<feature type="domain" description="GmrSD restriction endonucleases N-terminal" evidence="1">
    <location>
        <begin position="13"/>
        <end position="233"/>
    </location>
</feature>